<gene>
    <name evidence="1" type="ORF">B1A_11717</name>
</gene>
<accession>T1BPQ2</accession>
<reference evidence="1" key="1">
    <citation type="submission" date="2013-08" db="EMBL/GenBank/DDBJ databases">
        <authorList>
            <person name="Mendez C."/>
            <person name="Richter M."/>
            <person name="Ferrer M."/>
            <person name="Sanchez J."/>
        </authorList>
    </citation>
    <scope>NUCLEOTIDE SEQUENCE</scope>
</reference>
<organism evidence="1">
    <name type="scientific">mine drainage metagenome</name>
    <dbReference type="NCBI Taxonomy" id="410659"/>
    <lineage>
        <taxon>unclassified sequences</taxon>
        <taxon>metagenomes</taxon>
        <taxon>ecological metagenomes</taxon>
    </lineage>
</organism>
<reference evidence="1" key="2">
    <citation type="journal article" date="2014" name="ISME J.">
        <title>Microbial stratification in low pH oxic and suboxic macroscopic growths along an acid mine drainage.</title>
        <authorList>
            <person name="Mendez-Garcia C."/>
            <person name="Mesa V."/>
            <person name="Sprenger R.R."/>
            <person name="Richter M."/>
            <person name="Diez M.S."/>
            <person name="Solano J."/>
            <person name="Bargiela R."/>
            <person name="Golyshina O.V."/>
            <person name="Manteca A."/>
            <person name="Ramos J.L."/>
            <person name="Gallego J.R."/>
            <person name="Llorente I."/>
            <person name="Martins Dos Santos V.A."/>
            <person name="Jensen O.N."/>
            <person name="Pelaez A.I."/>
            <person name="Sanchez J."/>
            <person name="Ferrer M."/>
        </authorList>
    </citation>
    <scope>NUCLEOTIDE SEQUENCE</scope>
</reference>
<evidence type="ECO:0008006" key="2">
    <source>
        <dbReference type="Google" id="ProtNLM"/>
    </source>
</evidence>
<dbReference type="AlphaFoldDB" id="T1BPQ2"/>
<sequence>MMATALESAMSLPVTSKQEVAQLLAQLPDDATLEDIQYHVYVLEKIRRGRADIAAGRGHTHEQARERLARWLPR</sequence>
<protein>
    <recommendedName>
        <fullName evidence="2">Addiction module component</fullName>
    </recommendedName>
</protein>
<dbReference type="EMBL" id="AUZX01008415">
    <property type="protein sequence ID" value="EQD55990.1"/>
    <property type="molecule type" value="Genomic_DNA"/>
</dbReference>
<evidence type="ECO:0000313" key="1">
    <source>
        <dbReference type="EMBL" id="EQD55990.1"/>
    </source>
</evidence>
<proteinExistence type="predicted"/>
<comment type="caution">
    <text evidence="1">The sequence shown here is derived from an EMBL/GenBank/DDBJ whole genome shotgun (WGS) entry which is preliminary data.</text>
</comment>
<name>T1BPQ2_9ZZZZ</name>